<comment type="caution">
    <text evidence="1">The sequence shown here is derived from an EMBL/GenBank/DDBJ whole genome shotgun (WGS) entry which is preliminary data.</text>
</comment>
<gene>
    <name evidence="1" type="ORF">L6452_03045</name>
</gene>
<accession>A0ACB9FL93</accession>
<evidence type="ECO:0000313" key="2">
    <source>
        <dbReference type="Proteomes" id="UP001055879"/>
    </source>
</evidence>
<evidence type="ECO:0000313" key="1">
    <source>
        <dbReference type="EMBL" id="KAI3771874.1"/>
    </source>
</evidence>
<name>A0ACB9FL93_ARCLA</name>
<sequence>MEKFIIHYIEEFWNPRLDNPHSEKRYVGFNEDGKSLDVDVQCNHRMIIVHMIQQVCMFNSSSNLRCFIAARNLVEGSLTVDGVV</sequence>
<keyword evidence="2" id="KW-1185">Reference proteome</keyword>
<protein>
    <submittedName>
        <fullName evidence="1">Uncharacterized protein</fullName>
    </submittedName>
</protein>
<proteinExistence type="predicted"/>
<reference evidence="2" key="1">
    <citation type="journal article" date="2022" name="Mol. Ecol. Resour.">
        <title>The genomes of chicory, endive, great burdock and yacon provide insights into Asteraceae palaeo-polyploidization history and plant inulin production.</title>
        <authorList>
            <person name="Fan W."/>
            <person name="Wang S."/>
            <person name="Wang H."/>
            <person name="Wang A."/>
            <person name="Jiang F."/>
            <person name="Liu H."/>
            <person name="Zhao H."/>
            <person name="Xu D."/>
            <person name="Zhang Y."/>
        </authorList>
    </citation>
    <scope>NUCLEOTIDE SEQUENCE [LARGE SCALE GENOMIC DNA]</scope>
    <source>
        <strain evidence="2">cv. Niubang</strain>
    </source>
</reference>
<dbReference type="Proteomes" id="UP001055879">
    <property type="component" value="Linkage Group LG01"/>
</dbReference>
<dbReference type="EMBL" id="CM042047">
    <property type="protein sequence ID" value="KAI3771874.1"/>
    <property type="molecule type" value="Genomic_DNA"/>
</dbReference>
<reference evidence="1 2" key="2">
    <citation type="journal article" date="2022" name="Mol. Ecol. Resour.">
        <title>The genomes of chicory, endive, great burdock and yacon provide insights into Asteraceae paleo-polyploidization history and plant inulin production.</title>
        <authorList>
            <person name="Fan W."/>
            <person name="Wang S."/>
            <person name="Wang H."/>
            <person name="Wang A."/>
            <person name="Jiang F."/>
            <person name="Liu H."/>
            <person name="Zhao H."/>
            <person name="Xu D."/>
            <person name="Zhang Y."/>
        </authorList>
    </citation>
    <scope>NUCLEOTIDE SEQUENCE [LARGE SCALE GENOMIC DNA]</scope>
    <source>
        <strain evidence="2">cv. Niubang</strain>
    </source>
</reference>
<organism evidence="1 2">
    <name type="scientific">Arctium lappa</name>
    <name type="common">Greater burdock</name>
    <name type="synonym">Lappa major</name>
    <dbReference type="NCBI Taxonomy" id="4217"/>
    <lineage>
        <taxon>Eukaryota</taxon>
        <taxon>Viridiplantae</taxon>
        <taxon>Streptophyta</taxon>
        <taxon>Embryophyta</taxon>
        <taxon>Tracheophyta</taxon>
        <taxon>Spermatophyta</taxon>
        <taxon>Magnoliopsida</taxon>
        <taxon>eudicotyledons</taxon>
        <taxon>Gunneridae</taxon>
        <taxon>Pentapetalae</taxon>
        <taxon>asterids</taxon>
        <taxon>campanulids</taxon>
        <taxon>Asterales</taxon>
        <taxon>Asteraceae</taxon>
        <taxon>Carduoideae</taxon>
        <taxon>Cardueae</taxon>
        <taxon>Arctiinae</taxon>
        <taxon>Arctium</taxon>
    </lineage>
</organism>